<dbReference type="Proteomes" id="UP000266841">
    <property type="component" value="Unassembled WGS sequence"/>
</dbReference>
<dbReference type="EMBL" id="AGNL01016344">
    <property type="protein sequence ID" value="EJK65127.1"/>
    <property type="molecule type" value="Genomic_DNA"/>
</dbReference>
<dbReference type="AlphaFoldDB" id="K0T453"/>
<keyword evidence="1" id="KW-0472">Membrane</keyword>
<keyword evidence="1" id="KW-0812">Transmembrane</keyword>
<gene>
    <name evidence="2" type="ORF">THAOC_14056</name>
</gene>
<sequence length="295" mass="32110">MERRAANEAKLLEHKSAGTTPIHPYVVDRHLRAGTYAGSGGRQASGITPTAQRVINCKSLALALQIVAQDVVSITSNDPSSSIIRSLTMHPDAVKALRDGDVGPVDSDNSHSSVGLYTVTQSRQSALHRISVAYLQLEESQEQNQLALSDSSNLALLRRLRHSSKSIIIYSYDDLKDTIAALYWVYVLYYGATSLFAIFVGQAHGFISKHKEEIHQICRTMEGGHLVIPKIQHALERQILAGQNAAKHRCPVESDMDWSAVKTAISGTHGLGNFGLPIWIARELQGDLTGCCSGS</sequence>
<organism evidence="2 3">
    <name type="scientific">Thalassiosira oceanica</name>
    <name type="common">Marine diatom</name>
    <dbReference type="NCBI Taxonomy" id="159749"/>
    <lineage>
        <taxon>Eukaryota</taxon>
        <taxon>Sar</taxon>
        <taxon>Stramenopiles</taxon>
        <taxon>Ochrophyta</taxon>
        <taxon>Bacillariophyta</taxon>
        <taxon>Coscinodiscophyceae</taxon>
        <taxon>Thalassiosirophycidae</taxon>
        <taxon>Thalassiosirales</taxon>
        <taxon>Thalassiosiraceae</taxon>
        <taxon>Thalassiosira</taxon>
    </lineage>
</organism>
<accession>K0T453</accession>
<feature type="transmembrane region" description="Helical" evidence="1">
    <location>
        <begin position="181"/>
        <end position="201"/>
    </location>
</feature>
<keyword evidence="1" id="KW-1133">Transmembrane helix</keyword>
<evidence type="ECO:0000313" key="3">
    <source>
        <dbReference type="Proteomes" id="UP000266841"/>
    </source>
</evidence>
<proteinExistence type="predicted"/>
<comment type="caution">
    <text evidence="2">The sequence shown here is derived from an EMBL/GenBank/DDBJ whole genome shotgun (WGS) entry which is preliminary data.</text>
</comment>
<reference evidence="2 3" key="1">
    <citation type="journal article" date="2012" name="Genome Biol.">
        <title>Genome and low-iron response of an oceanic diatom adapted to chronic iron limitation.</title>
        <authorList>
            <person name="Lommer M."/>
            <person name="Specht M."/>
            <person name="Roy A.S."/>
            <person name="Kraemer L."/>
            <person name="Andreson R."/>
            <person name="Gutowska M.A."/>
            <person name="Wolf J."/>
            <person name="Bergner S.V."/>
            <person name="Schilhabel M.B."/>
            <person name="Klostermeier U.C."/>
            <person name="Beiko R.G."/>
            <person name="Rosenstiel P."/>
            <person name="Hippler M."/>
            <person name="Laroche J."/>
        </authorList>
    </citation>
    <scope>NUCLEOTIDE SEQUENCE [LARGE SCALE GENOMIC DNA]</scope>
    <source>
        <strain evidence="2 3">CCMP1005</strain>
    </source>
</reference>
<keyword evidence="3" id="KW-1185">Reference proteome</keyword>
<evidence type="ECO:0000313" key="2">
    <source>
        <dbReference type="EMBL" id="EJK65127.1"/>
    </source>
</evidence>
<name>K0T453_THAOC</name>
<evidence type="ECO:0000256" key="1">
    <source>
        <dbReference type="SAM" id="Phobius"/>
    </source>
</evidence>
<protein>
    <submittedName>
        <fullName evidence="2">Uncharacterized protein</fullName>
    </submittedName>
</protein>